<keyword evidence="2" id="KW-1185">Reference proteome</keyword>
<comment type="caution">
    <text evidence="1">The sequence shown here is derived from an EMBL/GenBank/DDBJ whole genome shotgun (WGS) entry which is preliminary data.</text>
</comment>
<proteinExistence type="predicted"/>
<name>A0A1R3GL74_COCAP</name>
<evidence type="ECO:0000313" key="2">
    <source>
        <dbReference type="Proteomes" id="UP000188268"/>
    </source>
</evidence>
<accession>A0A1R3GL74</accession>
<dbReference type="EMBL" id="AWWV01014105">
    <property type="protein sequence ID" value="OMO58816.1"/>
    <property type="molecule type" value="Genomic_DNA"/>
</dbReference>
<sequence length="61" mass="7344">MKPRPLTWQQEELQGHQVVNNKRQYIQTWNKCHLSNRRQFTKQHNKEGFCLSRAGKLPLGR</sequence>
<organism evidence="1 2">
    <name type="scientific">Corchorus capsularis</name>
    <name type="common">Jute</name>
    <dbReference type="NCBI Taxonomy" id="210143"/>
    <lineage>
        <taxon>Eukaryota</taxon>
        <taxon>Viridiplantae</taxon>
        <taxon>Streptophyta</taxon>
        <taxon>Embryophyta</taxon>
        <taxon>Tracheophyta</taxon>
        <taxon>Spermatophyta</taxon>
        <taxon>Magnoliopsida</taxon>
        <taxon>eudicotyledons</taxon>
        <taxon>Gunneridae</taxon>
        <taxon>Pentapetalae</taxon>
        <taxon>rosids</taxon>
        <taxon>malvids</taxon>
        <taxon>Malvales</taxon>
        <taxon>Malvaceae</taxon>
        <taxon>Grewioideae</taxon>
        <taxon>Apeibeae</taxon>
        <taxon>Corchorus</taxon>
    </lineage>
</organism>
<evidence type="ECO:0000313" key="1">
    <source>
        <dbReference type="EMBL" id="OMO58816.1"/>
    </source>
</evidence>
<dbReference type="Proteomes" id="UP000188268">
    <property type="component" value="Unassembled WGS sequence"/>
</dbReference>
<protein>
    <submittedName>
        <fullName evidence="1">Uncharacterized protein</fullName>
    </submittedName>
</protein>
<gene>
    <name evidence="1" type="ORF">CCACVL1_25340</name>
</gene>
<dbReference type="Gramene" id="OMO58816">
    <property type="protein sequence ID" value="OMO58816"/>
    <property type="gene ID" value="CCACVL1_25340"/>
</dbReference>
<reference evidence="1 2" key="1">
    <citation type="submission" date="2013-09" db="EMBL/GenBank/DDBJ databases">
        <title>Corchorus capsularis genome sequencing.</title>
        <authorList>
            <person name="Alam M."/>
            <person name="Haque M.S."/>
            <person name="Islam M.S."/>
            <person name="Emdad E.M."/>
            <person name="Islam M.M."/>
            <person name="Ahmed B."/>
            <person name="Halim A."/>
            <person name="Hossen Q.M.M."/>
            <person name="Hossain M.Z."/>
            <person name="Ahmed R."/>
            <person name="Khan M.M."/>
            <person name="Islam R."/>
            <person name="Rashid M.M."/>
            <person name="Khan S.A."/>
            <person name="Rahman M.S."/>
            <person name="Alam M."/>
        </authorList>
    </citation>
    <scope>NUCLEOTIDE SEQUENCE [LARGE SCALE GENOMIC DNA]</scope>
    <source>
        <strain evidence="2">cv. CVL-1</strain>
        <tissue evidence="1">Whole seedling</tissue>
    </source>
</reference>
<dbReference type="AlphaFoldDB" id="A0A1R3GL74"/>